<dbReference type="GO" id="GO:0055085">
    <property type="term" value="P:transmembrane transport"/>
    <property type="evidence" value="ECO:0007669"/>
    <property type="project" value="InterPro"/>
</dbReference>
<keyword evidence="6 7" id="KW-0472">Membrane</keyword>
<feature type="transmembrane region" description="Helical" evidence="7">
    <location>
        <begin position="321"/>
        <end position="341"/>
    </location>
</feature>
<dbReference type="PANTHER" id="PTHR36838:SF1">
    <property type="entry name" value="SLR1864 PROTEIN"/>
    <property type="match status" value="1"/>
</dbReference>
<evidence type="ECO:0000256" key="1">
    <source>
        <dbReference type="ARBA" id="ARBA00004141"/>
    </source>
</evidence>
<feature type="transmembrane region" description="Helical" evidence="7">
    <location>
        <begin position="204"/>
        <end position="223"/>
    </location>
</feature>
<feature type="transmembrane region" description="Helical" evidence="7">
    <location>
        <begin position="263"/>
        <end position="285"/>
    </location>
</feature>
<sequence length="348" mass="36282">MPFGNTSERPDVQAAISKIARVTARAISGNPDHATAGSGGPGKVPGMSEILLIVLCLAIGVLLRLSGRLPESATKVLGGWVINVALPAAALNSVQGVTLHPDWWLAAATPWLGVLASIAILVPICRWLGWSRQRTGAILLVAGWGNTSFVGLPMIAAFAGSQWLGLGIVIDLFGTYLAVSTLGLAVATVAISGRLDLAVVARRIATFPPFYAVLIAFATNHIARPEWLAQLIEILANTLTPIALAAVGFALRLDRLAGRTGPVALGLCHRLIVAPALLVGFYLALGQAGDPVAKVAMLEMAMPPMLGASIIAMDHDLEPDLVALLIGLGVPLSLLTAWGWWTLIAPLT</sequence>
<feature type="transmembrane region" description="Helical" evidence="7">
    <location>
        <begin position="137"/>
        <end position="159"/>
    </location>
</feature>
<comment type="subcellular location">
    <subcellularLocation>
        <location evidence="1">Membrane</location>
        <topology evidence="1">Multi-pass membrane protein</topology>
    </subcellularLocation>
</comment>
<dbReference type="RefSeq" id="WP_244378284.1">
    <property type="nucleotide sequence ID" value="NZ_CP083239.1"/>
</dbReference>
<gene>
    <name evidence="8" type="ORF">K9D25_00720</name>
</gene>
<keyword evidence="2" id="KW-0813">Transport</keyword>
<feature type="transmembrane region" description="Helical" evidence="7">
    <location>
        <begin position="229"/>
        <end position="251"/>
    </location>
</feature>
<keyword evidence="5 7" id="KW-1133">Transmembrane helix</keyword>
<evidence type="ECO:0000256" key="7">
    <source>
        <dbReference type="SAM" id="Phobius"/>
    </source>
</evidence>
<dbReference type="GO" id="GO:0016020">
    <property type="term" value="C:membrane"/>
    <property type="evidence" value="ECO:0007669"/>
    <property type="project" value="UniProtKB-SubCell"/>
</dbReference>
<accession>A0A9E6ZWH3</accession>
<dbReference type="Pfam" id="PF03547">
    <property type="entry name" value="Mem_trans"/>
    <property type="match status" value="2"/>
</dbReference>
<evidence type="ECO:0000313" key="9">
    <source>
        <dbReference type="Proteomes" id="UP000831684"/>
    </source>
</evidence>
<evidence type="ECO:0000256" key="6">
    <source>
        <dbReference type="ARBA" id="ARBA00023136"/>
    </source>
</evidence>
<dbReference type="KEGG" id="apol:K9D25_00720"/>
<dbReference type="PANTHER" id="PTHR36838">
    <property type="entry name" value="AUXIN EFFLUX CARRIER FAMILY PROTEIN"/>
    <property type="match status" value="1"/>
</dbReference>
<evidence type="ECO:0000313" key="8">
    <source>
        <dbReference type="EMBL" id="UOK71282.1"/>
    </source>
</evidence>
<dbReference type="AlphaFoldDB" id="A0A9E6ZWH3"/>
<feature type="transmembrane region" description="Helical" evidence="7">
    <location>
        <begin position="46"/>
        <end position="65"/>
    </location>
</feature>
<dbReference type="Proteomes" id="UP000831684">
    <property type="component" value="Chromosome"/>
</dbReference>
<protein>
    <submittedName>
        <fullName evidence="8">AEC family transporter</fullName>
    </submittedName>
</protein>
<evidence type="ECO:0000256" key="3">
    <source>
        <dbReference type="ARBA" id="ARBA00022475"/>
    </source>
</evidence>
<dbReference type="EMBL" id="CP083239">
    <property type="protein sequence ID" value="UOK71282.1"/>
    <property type="molecule type" value="Genomic_DNA"/>
</dbReference>
<feature type="transmembrane region" description="Helical" evidence="7">
    <location>
        <begin position="103"/>
        <end position="125"/>
    </location>
</feature>
<dbReference type="InterPro" id="IPR004776">
    <property type="entry name" value="Mem_transp_PIN-like"/>
</dbReference>
<proteinExistence type="predicted"/>
<name>A0A9E6ZWH3_9HYPH</name>
<feature type="transmembrane region" description="Helical" evidence="7">
    <location>
        <begin position="77"/>
        <end position="97"/>
    </location>
</feature>
<evidence type="ECO:0000256" key="4">
    <source>
        <dbReference type="ARBA" id="ARBA00022692"/>
    </source>
</evidence>
<organism evidence="8 9">
    <name type="scientific">Ancylobacter polymorphus</name>
    <dbReference type="NCBI Taxonomy" id="223390"/>
    <lineage>
        <taxon>Bacteria</taxon>
        <taxon>Pseudomonadati</taxon>
        <taxon>Pseudomonadota</taxon>
        <taxon>Alphaproteobacteria</taxon>
        <taxon>Hyphomicrobiales</taxon>
        <taxon>Xanthobacteraceae</taxon>
        <taxon>Ancylobacter</taxon>
    </lineage>
</organism>
<reference evidence="8" key="1">
    <citation type="submission" date="2021-09" db="EMBL/GenBank/DDBJ databases">
        <title>Network and meta-omics reveal the key degrader and cooperation patterns in an efficient 1,4-dioxane-degrading microbial community.</title>
        <authorList>
            <person name="Dai C."/>
        </authorList>
    </citation>
    <scope>NUCLEOTIDE SEQUENCE</scope>
    <source>
        <strain evidence="8">ZM13</strain>
    </source>
</reference>
<evidence type="ECO:0000256" key="2">
    <source>
        <dbReference type="ARBA" id="ARBA00022448"/>
    </source>
</evidence>
<keyword evidence="3" id="KW-1003">Cell membrane</keyword>
<feature type="transmembrane region" description="Helical" evidence="7">
    <location>
        <begin position="165"/>
        <end position="192"/>
    </location>
</feature>
<keyword evidence="4 7" id="KW-0812">Transmembrane</keyword>
<evidence type="ECO:0000256" key="5">
    <source>
        <dbReference type="ARBA" id="ARBA00022989"/>
    </source>
</evidence>